<evidence type="ECO:0000313" key="3">
    <source>
        <dbReference type="Proteomes" id="UP000789739"/>
    </source>
</evidence>
<feature type="compositionally biased region" description="Polar residues" evidence="1">
    <location>
        <begin position="29"/>
        <end position="40"/>
    </location>
</feature>
<comment type="caution">
    <text evidence="2">The sequence shown here is derived from an EMBL/GenBank/DDBJ whole genome shotgun (WGS) entry which is preliminary data.</text>
</comment>
<feature type="region of interest" description="Disordered" evidence="1">
    <location>
        <begin position="20"/>
        <end position="40"/>
    </location>
</feature>
<protein>
    <submittedName>
        <fullName evidence="2">8352_t:CDS:1</fullName>
    </submittedName>
</protein>
<feature type="non-terminal residue" evidence="2">
    <location>
        <position position="1"/>
    </location>
</feature>
<accession>A0A9N9E938</accession>
<proteinExistence type="predicted"/>
<reference evidence="2" key="1">
    <citation type="submission" date="2021-06" db="EMBL/GenBank/DDBJ databases">
        <authorList>
            <person name="Kallberg Y."/>
            <person name="Tangrot J."/>
            <person name="Rosling A."/>
        </authorList>
    </citation>
    <scope>NUCLEOTIDE SEQUENCE</scope>
    <source>
        <strain evidence="2">BR232B</strain>
    </source>
</reference>
<name>A0A9N9E938_9GLOM</name>
<evidence type="ECO:0000313" key="2">
    <source>
        <dbReference type="EMBL" id="CAG8669249.1"/>
    </source>
</evidence>
<organism evidence="2 3">
    <name type="scientific">Paraglomus brasilianum</name>
    <dbReference type="NCBI Taxonomy" id="144538"/>
    <lineage>
        <taxon>Eukaryota</taxon>
        <taxon>Fungi</taxon>
        <taxon>Fungi incertae sedis</taxon>
        <taxon>Mucoromycota</taxon>
        <taxon>Glomeromycotina</taxon>
        <taxon>Glomeromycetes</taxon>
        <taxon>Paraglomerales</taxon>
        <taxon>Paraglomeraceae</taxon>
        <taxon>Paraglomus</taxon>
    </lineage>
</organism>
<evidence type="ECO:0000256" key="1">
    <source>
        <dbReference type="SAM" id="MobiDB-lite"/>
    </source>
</evidence>
<gene>
    <name evidence="2" type="ORF">PBRASI_LOCUS11214</name>
</gene>
<dbReference type="AlphaFoldDB" id="A0A9N9E938"/>
<dbReference type="Proteomes" id="UP000789739">
    <property type="component" value="Unassembled WGS sequence"/>
</dbReference>
<keyword evidence="3" id="KW-1185">Reference proteome</keyword>
<dbReference type="EMBL" id="CAJVPI010004642">
    <property type="protein sequence ID" value="CAG8669249.1"/>
    <property type="molecule type" value="Genomic_DNA"/>
</dbReference>
<sequence length="65" mass="6960">NRIAVNVEISSIEPYSARKKKAKGRAECSTKNPATSSDSQTYIHVLSEHGRTISSSFSGCSADSL</sequence>